<proteinExistence type="predicted"/>
<dbReference type="PANTHER" id="PTHR47150">
    <property type="entry name" value="OS12G0169200 PROTEIN"/>
    <property type="match status" value="1"/>
</dbReference>
<reference evidence="1" key="1">
    <citation type="submission" date="2015-10" db="EMBL/GenBank/DDBJ databases">
        <authorList>
            <person name="Martinez-Garcia P.J."/>
            <person name="Crepeau M.W."/>
            <person name="Puiu D."/>
            <person name="Gonzalez-Ibeas D."/>
            <person name="Whalen J."/>
            <person name="Stevens K."/>
            <person name="Paul R."/>
            <person name="Butterfield T."/>
            <person name="Britton M."/>
            <person name="Reagan R."/>
            <person name="Chakraborty S."/>
            <person name="Walawage S.L."/>
            <person name="Vasquez-Gross H.A."/>
            <person name="Cardeno C."/>
            <person name="Famula R."/>
            <person name="Pratt K."/>
            <person name="Kuruganti S."/>
            <person name="Aradhya M.K."/>
            <person name="Leslie C.A."/>
            <person name="Dandekar A.M."/>
            <person name="Salzberg S.L."/>
            <person name="Wegrzyn J.L."/>
            <person name="Langley C.H."/>
            <person name="Neale D.B."/>
        </authorList>
    </citation>
    <scope>NUCLEOTIDE SEQUENCE</scope>
    <source>
        <tissue evidence="1">Leaves</tissue>
    </source>
</reference>
<gene>
    <name evidence="2" type="ORF">F2P56_012194</name>
    <name evidence="1" type="ORF">F2P56_030356</name>
</gene>
<dbReference type="InterPro" id="IPR006912">
    <property type="entry name" value="Harbinger_derived_prot"/>
</dbReference>
<protein>
    <recommendedName>
        <fullName evidence="4">Protein ALP1-like</fullName>
    </recommendedName>
</protein>
<comment type="caution">
    <text evidence="1">The sequence shown here is derived from an EMBL/GenBank/DDBJ whole genome shotgun (WGS) entry which is preliminary data.</text>
</comment>
<evidence type="ECO:0000313" key="2">
    <source>
        <dbReference type="EMBL" id="KAF5467996.1"/>
    </source>
</evidence>
<dbReference type="Gramene" id="Jr06_04270_p1">
    <property type="protein sequence ID" value="cds.Jr06_04270_p1"/>
    <property type="gene ID" value="Jr06_04270"/>
</dbReference>
<sequence length="235" mass="27109">MTAAIRMLAYGVTADLMDEYIRIGESTARQSMKKFVKAIVSIFGGEYLRSPNSSDIVRLLDAGQRRGFPGMLGSIDCMHWKWKNCPTAWKDGIYPSWATLVKTIPSPQGNKKKHFAACQESTRKDVERAFGVLQGRFAIVRGPARFFRPEVLKDIMYACIILHNMIVEEERHLYLGAEQFIYEQTEETPNEPISRDNIPEFIEFIAQHHRIRDRSTHSQLQTDLIEHLWNIHGRT</sequence>
<dbReference type="Pfam" id="PF04827">
    <property type="entry name" value="Plant_tran"/>
    <property type="match status" value="2"/>
</dbReference>
<dbReference type="EMBL" id="LIHL02000013">
    <property type="protein sequence ID" value="KAF5449965.1"/>
    <property type="molecule type" value="Genomic_DNA"/>
</dbReference>
<evidence type="ECO:0008006" key="4">
    <source>
        <dbReference type="Google" id="ProtNLM"/>
    </source>
</evidence>
<dbReference type="PANTHER" id="PTHR47150:SF7">
    <property type="entry name" value="NUCLEASE"/>
    <property type="match status" value="1"/>
</dbReference>
<dbReference type="Gramene" id="Jr13_18780_p1">
    <property type="protein sequence ID" value="cds.Jr13_18780_p1"/>
    <property type="gene ID" value="Jr13_18780"/>
</dbReference>
<accession>A0A833X8G4</accession>
<evidence type="ECO:0000313" key="3">
    <source>
        <dbReference type="Proteomes" id="UP000619265"/>
    </source>
</evidence>
<dbReference type="AlphaFoldDB" id="A0A833X8G4"/>
<dbReference type="EMBL" id="LIHL02000006">
    <property type="protein sequence ID" value="KAF5467996.1"/>
    <property type="molecule type" value="Genomic_DNA"/>
</dbReference>
<organism evidence="1 3">
    <name type="scientific">Juglans regia</name>
    <name type="common">English walnut</name>
    <dbReference type="NCBI Taxonomy" id="51240"/>
    <lineage>
        <taxon>Eukaryota</taxon>
        <taxon>Viridiplantae</taxon>
        <taxon>Streptophyta</taxon>
        <taxon>Embryophyta</taxon>
        <taxon>Tracheophyta</taxon>
        <taxon>Spermatophyta</taxon>
        <taxon>Magnoliopsida</taxon>
        <taxon>eudicotyledons</taxon>
        <taxon>Gunneridae</taxon>
        <taxon>Pentapetalae</taxon>
        <taxon>rosids</taxon>
        <taxon>fabids</taxon>
        <taxon>Fagales</taxon>
        <taxon>Juglandaceae</taxon>
        <taxon>Juglans</taxon>
    </lineage>
</organism>
<dbReference type="Proteomes" id="UP000619265">
    <property type="component" value="Unassembled WGS sequence"/>
</dbReference>
<evidence type="ECO:0000313" key="1">
    <source>
        <dbReference type="EMBL" id="KAF5449965.1"/>
    </source>
</evidence>
<name>A0A833X8G4_JUGRE</name>
<reference evidence="1" key="2">
    <citation type="submission" date="2020-03" db="EMBL/GenBank/DDBJ databases">
        <title>Walnut 2.0.</title>
        <authorList>
            <person name="Marrano A."/>
            <person name="Britton M."/>
            <person name="Zimin A.V."/>
            <person name="Zaini P.A."/>
            <person name="Workman R."/>
            <person name="Puiu D."/>
            <person name="Bianco L."/>
            <person name="Allen B.J."/>
            <person name="Troggio M."/>
            <person name="Leslie C.A."/>
            <person name="Timp W."/>
            <person name="Dendekar A."/>
            <person name="Salzberg S.L."/>
            <person name="Neale D.B."/>
        </authorList>
    </citation>
    <scope>NUCLEOTIDE SEQUENCE</scope>
    <source>
        <tissue evidence="1">Leaves</tissue>
    </source>
</reference>